<protein>
    <submittedName>
        <fullName evidence="2">Uncharacterized protein</fullName>
    </submittedName>
</protein>
<evidence type="ECO:0000313" key="3">
    <source>
        <dbReference type="Proteomes" id="UP001596512"/>
    </source>
</evidence>
<proteinExistence type="predicted"/>
<gene>
    <name evidence="2" type="ORF">ACFQV2_20225</name>
</gene>
<keyword evidence="3" id="KW-1185">Reference proteome</keyword>
<accession>A0ABW2TRT1</accession>
<evidence type="ECO:0000256" key="1">
    <source>
        <dbReference type="SAM" id="MobiDB-lite"/>
    </source>
</evidence>
<dbReference type="EMBL" id="JBHTEY010000004">
    <property type="protein sequence ID" value="MFC7615478.1"/>
    <property type="molecule type" value="Genomic_DNA"/>
</dbReference>
<comment type="caution">
    <text evidence="2">The sequence shown here is derived from an EMBL/GenBank/DDBJ whole genome shotgun (WGS) entry which is preliminary data.</text>
</comment>
<feature type="region of interest" description="Disordered" evidence="1">
    <location>
        <begin position="40"/>
        <end position="62"/>
    </location>
</feature>
<evidence type="ECO:0000313" key="2">
    <source>
        <dbReference type="EMBL" id="MFC7615478.1"/>
    </source>
</evidence>
<sequence>MGEGEFVPSDVAAGETRAGQIGFQIADGIEVTDFELCAPTAEEDSDPEKYPCTPVKAPDGLR</sequence>
<organism evidence="2 3">
    <name type="scientific">Actinokineospora soli</name>
    <dbReference type="NCBI Taxonomy" id="1048753"/>
    <lineage>
        <taxon>Bacteria</taxon>
        <taxon>Bacillati</taxon>
        <taxon>Actinomycetota</taxon>
        <taxon>Actinomycetes</taxon>
        <taxon>Pseudonocardiales</taxon>
        <taxon>Pseudonocardiaceae</taxon>
        <taxon>Actinokineospora</taxon>
    </lineage>
</organism>
<dbReference type="Proteomes" id="UP001596512">
    <property type="component" value="Unassembled WGS sequence"/>
</dbReference>
<reference evidence="3" key="1">
    <citation type="journal article" date="2019" name="Int. J. Syst. Evol. Microbiol.">
        <title>The Global Catalogue of Microorganisms (GCM) 10K type strain sequencing project: providing services to taxonomists for standard genome sequencing and annotation.</title>
        <authorList>
            <consortium name="The Broad Institute Genomics Platform"/>
            <consortium name="The Broad Institute Genome Sequencing Center for Infectious Disease"/>
            <person name="Wu L."/>
            <person name="Ma J."/>
        </authorList>
    </citation>
    <scope>NUCLEOTIDE SEQUENCE [LARGE SCALE GENOMIC DNA]</scope>
    <source>
        <strain evidence="3">JCM 17695</strain>
    </source>
</reference>
<name>A0ABW2TRT1_9PSEU</name>